<name>A0A561SEJ1_9ACTN</name>
<dbReference type="InterPro" id="IPR029058">
    <property type="entry name" value="AB_hydrolase_fold"/>
</dbReference>
<keyword evidence="4" id="KW-1185">Reference proteome</keyword>
<dbReference type="InterPro" id="IPR039069">
    <property type="entry name" value="CE7"/>
</dbReference>
<accession>A0A561SEJ1</accession>
<protein>
    <submittedName>
        <fullName evidence="3">Cephalosporin-C deacetylase</fullName>
    </submittedName>
</protein>
<feature type="binding site" evidence="1">
    <location>
        <position position="102"/>
    </location>
    <ligand>
        <name>substrate</name>
    </ligand>
</feature>
<comment type="caution">
    <text evidence="3">The sequence shown here is derived from an EMBL/GenBank/DDBJ whole genome shotgun (WGS) entry which is preliminary data.</text>
</comment>
<dbReference type="GO" id="GO:0005976">
    <property type="term" value="P:polysaccharide metabolic process"/>
    <property type="evidence" value="ECO:0007669"/>
    <property type="project" value="TreeGrafter"/>
</dbReference>
<organism evidence="3 4">
    <name type="scientific">Kitasatospora viridis</name>
    <dbReference type="NCBI Taxonomy" id="281105"/>
    <lineage>
        <taxon>Bacteria</taxon>
        <taxon>Bacillati</taxon>
        <taxon>Actinomycetota</taxon>
        <taxon>Actinomycetes</taxon>
        <taxon>Kitasatosporales</taxon>
        <taxon>Streptomycetaceae</taxon>
        <taxon>Kitasatospora</taxon>
    </lineage>
</organism>
<dbReference type="SUPFAM" id="SSF53474">
    <property type="entry name" value="alpha/beta-Hydrolases"/>
    <property type="match status" value="1"/>
</dbReference>
<dbReference type="GO" id="GO:0052689">
    <property type="term" value="F:carboxylic ester hydrolase activity"/>
    <property type="evidence" value="ECO:0007669"/>
    <property type="project" value="TreeGrafter"/>
</dbReference>
<evidence type="ECO:0000259" key="2">
    <source>
        <dbReference type="Pfam" id="PF05448"/>
    </source>
</evidence>
<dbReference type="PANTHER" id="PTHR40111:SF1">
    <property type="entry name" value="CEPHALOSPORIN-C DEACETYLASE"/>
    <property type="match status" value="1"/>
</dbReference>
<gene>
    <name evidence="3" type="ORF">FHX73_16427</name>
</gene>
<dbReference type="Proteomes" id="UP000317940">
    <property type="component" value="Unassembled WGS sequence"/>
</dbReference>
<dbReference type="InterPro" id="IPR008391">
    <property type="entry name" value="AXE1_dom"/>
</dbReference>
<dbReference type="Gene3D" id="3.40.50.1820">
    <property type="entry name" value="alpha/beta hydrolase"/>
    <property type="match status" value="1"/>
</dbReference>
<evidence type="ECO:0000313" key="4">
    <source>
        <dbReference type="Proteomes" id="UP000317940"/>
    </source>
</evidence>
<sequence>MTDFSHPFPFDPTYGHDLDSLLAVGPPEHRPTDFDAFWQARYAAAREVEVRPELGPPVARTADGATVHEVGYGSTGGVRLGGWLVRPADGVVERGLVMGHGYDGCHLPLPPLPVPRAAAFFPVARGLGARSLRTDIPADPREHVLHGIADHATYVIGDAVADLVWCAASALLELVPEAAPRLDYCGISFGGGVGALGLPWDDRYRSAHLTVPTFGNHPLRVTLECVGSGTAVRQRWLERPEVLDVLGYFDAATAATRLRIPVQVAGALFDPSVPPPGQFAVHNALAGERRLHVLPAGHFRGYPQWAADEDRLQAAIGAFLA</sequence>
<dbReference type="RefSeq" id="WP_145911227.1">
    <property type="nucleotide sequence ID" value="NZ_BAAAMZ010000005.1"/>
</dbReference>
<dbReference type="Pfam" id="PF05448">
    <property type="entry name" value="AXE1"/>
    <property type="match status" value="1"/>
</dbReference>
<dbReference type="OrthoDB" id="9770528at2"/>
<evidence type="ECO:0000256" key="1">
    <source>
        <dbReference type="PIRSR" id="PIRSR639069-2"/>
    </source>
</evidence>
<evidence type="ECO:0000313" key="3">
    <source>
        <dbReference type="EMBL" id="TWF73276.1"/>
    </source>
</evidence>
<dbReference type="EMBL" id="VIWT01000006">
    <property type="protein sequence ID" value="TWF73276.1"/>
    <property type="molecule type" value="Genomic_DNA"/>
</dbReference>
<reference evidence="3 4" key="1">
    <citation type="submission" date="2019-06" db="EMBL/GenBank/DDBJ databases">
        <title>Sequencing the genomes of 1000 actinobacteria strains.</title>
        <authorList>
            <person name="Klenk H.-P."/>
        </authorList>
    </citation>
    <scope>NUCLEOTIDE SEQUENCE [LARGE SCALE GENOMIC DNA]</scope>
    <source>
        <strain evidence="3 4">DSM 44826</strain>
    </source>
</reference>
<feature type="domain" description="Acetyl xylan esterase" evidence="2">
    <location>
        <begin position="18"/>
        <end position="307"/>
    </location>
</feature>
<dbReference type="AlphaFoldDB" id="A0A561SEJ1"/>
<dbReference type="PANTHER" id="PTHR40111">
    <property type="entry name" value="CEPHALOSPORIN-C DEACETYLASE"/>
    <property type="match status" value="1"/>
</dbReference>
<proteinExistence type="predicted"/>